<sequence>MLRRGNALDRQIVTNGRIVVIGSYDTESTIIPPPAFHHQSFVEPHPNRMSVIAEIDEDFEELLYGLSDDLDYRKSKYQLIIKKNYKILCLGLSREKQDWGIDWEGYGV</sequence>
<gene>
    <name evidence="1" type="ORF">EZS28_047383</name>
</gene>
<organism evidence="1 2">
    <name type="scientific">Streblomastix strix</name>
    <dbReference type="NCBI Taxonomy" id="222440"/>
    <lineage>
        <taxon>Eukaryota</taxon>
        <taxon>Metamonada</taxon>
        <taxon>Preaxostyla</taxon>
        <taxon>Oxymonadida</taxon>
        <taxon>Streblomastigidae</taxon>
        <taxon>Streblomastix</taxon>
    </lineage>
</organism>
<evidence type="ECO:0000313" key="1">
    <source>
        <dbReference type="EMBL" id="KAA6357091.1"/>
    </source>
</evidence>
<dbReference type="Proteomes" id="UP000324800">
    <property type="component" value="Unassembled WGS sequence"/>
</dbReference>
<accession>A0A5J4THP8</accession>
<protein>
    <submittedName>
        <fullName evidence="1">Uncharacterized protein</fullName>
    </submittedName>
</protein>
<name>A0A5J4THP8_9EUKA</name>
<dbReference type="EMBL" id="SNRW01031926">
    <property type="protein sequence ID" value="KAA6357091.1"/>
    <property type="molecule type" value="Genomic_DNA"/>
</dbReference>
<proteinExistence type="predicted"/>
<comment type="caution">
    <text evidence="1">The sequence shown here is derived from an EMBL/GenBank/DDBJ whole genome shotgun (WGS) entry which is preliminary data.</text>
</comment>
<reference evidence="1 2" key="1">
    <citation type="submission" date="2019-03" db="EMBL/GenBank/DDBJ databases">
        <title>Single cell metagenomics reveals metabolic interactions within the superorganism composed of flagellate Streblomastix strix and complex community of Bacteroidetes bacteria on its surface.</title>
        <authorList>
            <person name="Treitli S.C."/>
            <person name="Kolisko M."/>
            <person name="Husnik F."/>
            <person name="Keeling P."/>
            <person name="Hampl V."/>
        </authorList>
    </citation>
    <scope>NUCLEOTIDE SEQUENCE [LARGE SCALE GENOMIC DNA]</scope>
    <source>
        <strain evidence="1">ST1C</strain>
    </source>
</reference>
<evidence type="ECO:0000313" key="2">
    <source>
        <dbReference type="Proteomes" id="UP000324800"/>
    </source>
</evidence>
<dbReference type="AlphaFoldDB" id="A0A5J4THP8"/>